<accession>A0A8D0GK03</accession>
<dbReference type="PANTHER" id="PTHR16165">
    <property type="entry name" value="NXPE FAMILY MEMBER"/>
    <property type="match status" value="1"/>
</dbReference>
<proteinExistence type="predicted"/>
<name>A0A8D0GK03_SPHPU</name>
<dbReference type="Pfam" id="PF24536">
    <property type="entry name" value="NXPE4_C"/>
    <property type="match status" value="1"/>
</dbReference>
<dbReference type="InterPro" id="IPR057106">
    <property type="entry name" value="NXPE4_C"/>
</dbReference>
<protein>
    <recommendedName>
        <fullName evidence="1">NXPE C-terminal domain-containing protein</fullName>
    </recommendedName>
</protein>
<evidence type="ECO:0000313" key="3">
    <source>
        <dbReference type="Proteomes" id="UP000694392"/>
    </source>
</evidence>
<evidence type="ECO:0000313" key="2">
    <source>
        <dbReference type="Ensembl" id="ENSSPUP00000008016.1"/>
    </source>
</evidence>
<dbReference type="PANTHER" id="PTHR16165:SF3">
    <property type="entry name" value="NXPE FAMILY MEMBER 1"/>
    <property type="match status" value="1"/>
</dbReference>
<organism evidence="2 3">
    <name type="scientific">Sphenodon punctatus</name>
    <name type="common">Tuatara</name>
    <name type="synonym">Hatteria punctata</name>
    <dbReference type="NCBI Taxonomy" id="8508"/>
    <lineage>
        <taxon>Eukaryota</taxon>
        <taxon>Metazoa</taxon>
        <taxon>Chordata</taxon>
        <taxon>Craniata</taxon>
        <taxon>Vertebrata</taxon>
        <taxon>Euteleostomi</taxon>
        <taxon>Lepidosauria</taxon>
        <taxon>Sphenodontia</taxon>
        <taxon>Sphenodontidae</taxon>
        <taxon>Sphenodon</taxon>
    </lineage>
</organism>
<evidence type="ECO:0000259" key="1">
    <source>
        <dbReference type="Pfam" id="PF24536"/>
    </source>
</evidence>
<dbReference type="Ensembl" id="ENSSPUT00000008542.1">
    <property type="protein sequence ID" value="ENSSPUP00000008016.1"/>
    <property type="gene ID" value="ENSSPUG00000006204.1"/>
</dbReference>
<keyword evidence="3" id="KW-1185">Reference proteome</keyword>
<dbReference type="Proteomes" id="UP000694392">
    <property type="component" value="Unplaced"/>
</dbReference>
<sequence length="264" mass="30917">QLNTQPLWDFTYCETSKTDKEKCKVGMQSPASSGYVLQNTWHPKFCSVSDFSTVDKVQVCLKKKIIYILGDSTLRQWIYYFPQRVPTLKFFDLHEPGVFTTHLAIDHNTNTLITWKKHGNPFVTQVWFSIKDEDYVTREIDRVLGDKDTAIVLTLGQHFRPFPIEVFIRRVINVRRAIERLLLHSPDAKVIIKAENIREMYIDTERFGDFHGYVQHITLKDIFQGLNIGFIDAWDMTIAYGTNNVHPPDHVIWNQIIMFLTYLC</sequence>
<reference evidence="2" key="2">
    <citation type="submission" date="2025-09" db="UniProtKB">
        <authorList>
            <consortium name="Ensembl"/>
        </authorList>
    </citation>
    <scope>IDENTIFICATION</scope>
</reference>
<dbReference type="AlphaFoldDB" id="A0A8D0GK03"/>
<reference evidence="2" key="1">
    <citation type="submission" date="2025-08" db="UniProtKB">
        <authorList>
            <consortium name="Ensembl"/>
        </authorList>
    </citation>
    <scope>IDENTIFICATION</scope>
</reference>
<dbReference type="GeneTree" id="ENSGT00950000182866"/>
<dbReference type="OMA" id="MEMERCI"/>
<feature type="domain" description="NXPE C-terminal" evidence="1">
    <location>
        <begin position="41"/>
        <end position="264"/>
    </location>
</feature>